<dbReference type="PROSITE" id="PS50110">
    <property type="entry name" value="RESPONSE_REGULATORY"/>
    <property type="match status" value="1"/>
</dbReference>
<dbReference type="GO" id="GO:0003677">
    <property type="term" value="F:DNA binding"/>
    <property type="evidence" value="ECO:0007669"/>
    <property type="project" value="UniProtKB-KW"/>
</dbReference>
<dbReference type="GO" id="GO:0006355">
    <property type="term" value="P:regulation of DNA-templated transcription"/>
    <property type="evidence" value="ECO:0007669"/>
    <property type="project" value="InterPro"/>
</dbReference>
<feature type="modified residue" description="4-aspartylphosphate" evidence="2">
    <location>
        <position position="54"/>
    </location>
</feature>
<name>A0A923NA96_9BACT</name>
<dbReference type="Gene3D" id="3.40.50.2300">
    <property type="match status" value="1"/>
</dbReference>
<dbReference type="SUPFAM" id="SSF52172">
    <property type="entry name" value="CheY-like"/>
    <property type="match status" value="1"/>
</dbReference>
<dbReference type="RefSeq" id="WP_187068561.1">
    <property type="nucleotide sequence ID" value="NZ_JACRVF010000005.1"/>
</dbReference>
<organism evidence="5 6">
    <name type="scientific">Pontibacter cellulosilyticus</name>
    <dbReference type="NCBI Taxonomy" id="1720253"/>
    <lineage>
        <taxon>Bacteria</taxon>
        <taxon>Pseudomonadati</taxon>
        <taxon>Bacteroidota</taxon>
        <taxon>Cytophagia</taxon>
        <taxon>Cytophagales</taxon>
        <taxon>Hymenobacteraceae</taxon>
        <taxon>Pontibacter</taxon>
    </lineage>
</organism>
<sequence length="196" mass="22055">MKQNILIIEDEQLVAEHISSVLRAAGYEDVAITNNRADAIDFCQTTSVSLIISDLNLFGSYEGHLIVKELQKIEPIPVIYLTAYSGQQTLDDALSTEPVAYVLKPFTERQLLVAVKMALRAQADVSANGKDQRPSDREMDIVRCMAAGYKSREIAEKLFISENTVRTHRRNLLRKFELKTSSELIAMAVKLKWIKA</sequence>
<proteinExistence type="predicted"/>
<dbReference type="Proteomes" id="UP000603640">
    <property type="component" value="Unassembled WGS sequence"/>
</dbReference>
<dbReference type="PRINTS" id="PR00038">
    <property type="entry name" value="HTHLUXR"/>
</dbReference>
<dbReference type="SUPFAM" id="SSF46894">
    <property type="entry name" value="C-terminal effector domain of the bipartite response regulators"/>
    <property type="match status" value="1"/>
</dbReference>
<dbReference type="InterPro" id="IPR001789">
    <property type="entry name" value="Sig_transdc_resp-reg_receiver"/>
</dbReference>
<protein>
    <submittedName>
        <fullName evidence="5">DNA-binding response regulator</fullName>
    </submittedName>
</protein>
<keyword evidence="1 5" id="KW-0238">DNA-binding</keyword>
<keyword evidence="2" id="KW-0597">Phosphoprotein</keyword>
<dbReference type="Gene3D" id="1.10.10.10">
    <property type="entry name" value="Winged helix-like DNA-binding domain superfamily/Winged helix DNA-binding domain"/>
    <property type="match status" value="1"/>
</dbReference>
<dbReference type="GO" id="GO:0000160">
    <property type="term" value="P:phosphorelay signal transduction system"/>
    <property type="evidence" value="ECO:0007669"/>
    <property type="project" value="InterPro"/>
</dbReference>
<dbReference type="InterPro" id="IPR000792">
    <property type="entry name" value="Tscrpt_reg_LuxR_C"/>
</dbReference>
<dbReference type="InterPro" id="IPR011006">
    <property type="entry name" value="CheY-like_superfamily"/>
</dbReference>
<dbReference type="InterPro" id="IPR016032">
    <property type="entry name" value="Sig_transdc_resp-reg_C-effctor"/>
</dbReference>
<evidence type="ECO:0000259" key="3">
    <source>
        <dbReference type="PROSITE" id="PS50043"/>
    </source>
</evidence>
<dbReference type="InterPro" id="IPR039420">
    <property type="entry name" value="WalR-like"/>
</dbReference>
<accession>A0A923NA96</accession>
<dbReference type="PROSITE" id="PS50043">
    <property type="entry name" value="HTH_LUXR_2"/>
    <property type="match status" value="1"/>
</dbReference>
<evidence type="ECO:0000313" key="6">
    <source>
        <dbReference type="Proteomes" id="UP000603640"/>
    </source>
</evidence>
<comment type="caution">
    <text evidence="5">The sequence shown here is derived from an EMBL/GenBank/DDBJ whole genome shotgun (WGS) entry which is preliminary data.</text>
</comment>
<evidence type="ECO:0000256" key="1">
    <source>
        <dbReference type="ARBA" id="ARBA00023125"/>
    </source>
</evidence>
<dbReference type="SMART" id="SM00421">
    <property type="entry name" value="HTH_LUXR"/>
    <property type="match status" value="1"/>
</dbReference>
<dbReference type="InterPro" id="IPR036388">
    <property type="entry name" value="WH-like_DNA-bd_sf"/>
</dbReference>
<feature type="domain" description="HTH luxR-type" evidence="3">
    <location>
        <begin position="127"/>
        <end position="192"/>
    </location>
</feature>
<gene>
    <name evidence="5" type="ORF">H8S84_16995</name>
</gene>
<evidence type="ECO:0000313" key="5">
    <source>
        <dbReference type="EMBL" id="MBC5994544.1"/>
    </source>
</evidence>
<dbReference type="PANTHER" id="PTHR43214">
    <property type="entry name" value="TWO-COMPONENT RESPONSE REGULATOR"/>
    <property type="match status" value="1"/>
</dbReference>
<evidence type="ECO:0000256" key="2">
    <source>
        <dbReference type="PROSITE-ProRule" id="PRU00169"/>
    </source>
</evidence>
<dbReference type="CDD" id="cd06170">
    <property type="entry name" value="LuxR_C_like"/>
    <property type="match status" value="1"/>
</dbReference>
<dbReference type="Pfam" id="PF00196">
    <property type="entry name" value="GerE"/>
    <property type="match status" value="1"/>
</dbReference>
<reference evidence="5" key="1">
    <citation type="submission" date="2020-08" db="EMBL/GenBank/DDBJ databases">
        <title>Pontibacter sp. SD6 16S ribosomal RNA gene Genome sequencing and assembly.</title>
        <authorList>
            <person name="Kang M."/>
        </authorList>
    </citation>
    <scope>NUCLEOTIDE SEQUENCE</scope>
    <source>
        <strain evidence="5">SD6</strain>
    </source>
</reference>
<dbReference type="SMART" id="SM00448">
    <property type="entry name" value="REC"/>
    <property type="match status" value="1"/>
</dbReference>
<keyword evidence="6" id="KW-1185">Reference proteome</keyword>
<feature type="domain" description="Response regulatory" evidence="4">
    <location>
        <begin position="4"/>
        <end position="119"/>
    </location>
</feature>
<dbReference type="EMBL" id="JACRVF010000005">
    <property type="protein sequence ID" value="MBC5994544.1"/>
    <property type="molecule type" value="Genomic_DNA"/>
</dbReference>
<dbReference type="PROSITE" id="PS00622">
    <property type="entry name" value="HTH_LUXR_1"/>
    <property type="match status" value="1"/>
</dbReference>
<evidence type="ECO:0000259" key="4">
    <source>
        <dbReference type="PROSITE" id="PS50110"/>
    </source>
</evidence>
<dbReference type="Pfam" id="PF00072">
    <property type="entry name" value="Response_reg"/>
    <property type="match status" value="1"/>
</dbReference>
<dbReference type="AlphaFoldDB" id="A0A923NA96"/>